<dbReference type="Gene3D" id="3.40.50.1860">
    <property type="match status" value="2"/>
</dbReference>
<reference evidence="1" key="1">
    <citation type="submission" date="2023-06" db="EMBL/GenBank/DDBJ databases">
        <title>Robiginitalea aurantiacus sp. nov. and Algoriphagus sediminis sp. nov., isolated from coastal sediment.</title>
        <authorList>
            <person name="Zhou Z.Y."/>
            <person name="An J."/>
            <person name="Jia Y.W."/>
            <person name="Du Z.J."/>
        </authorList>
    </citation>
    <scope>NUCLEOTIDE SEQUENCE</scope>
    <source>
        <strain evidence="1">M39</strain>
    </source>
</reference>
<evidence type="ECO:0000313" key="2">
    <source>
        <dbReference type="Proteomes" id="UP001174839"/>
    </source>
</evidence>
<proteinExistence type="predicted"/>
<evidence type="ECO:0000313" key="1">
    <source>
        <dbReference type="EMBL" id="MDM9631707.1"/>
    </source>
</evidence>
<name>A0ABT7WFK7_9FLAO</name>
<dbReference type="RefSeq" id="WP_289725072.1">
    <property type="nucleotide sequence ID" value="NZ_JAUDUY010000004.1"/>
</dbReference>
<keyword evidence="2" id="KW-1185">Reference proteome</keyword>
<protein>
    <submittedName>
        <fullName evidence="1">Uncharacterized protein</fullName>
    </submittedName>
</protein>
<sequence length="308" mass="34274">MKNVIKIILMLLLATCQNEGQKSNNDLVSKEISNIEEHTSTNNLERITTLAFDPAINDVYKRNMNSEEKARFSFGQDVGILFFDVWYPPISYPGHHVNLKTYDFPVNLKFVPNYQGPEGFSGGPDGWGGWNLPSWVQAAKELEQEGVKAIVGGCGLTGNIQKDLQDAVNIPVYSSTMVFVPELYGDLPEGQKVGVLTVSSRVLRAYDDQLYKQLGITDDMLIVQGMTESPDGADFMKIVGDEYDPKIVERSLVKVAAQFVKDNPEVGKIILECTDMCQYKSAVEEVTGLEVFDAVDMTKLAFERHGSR</sequence>
<dbReference type="InterPro" id="IPR001920">
    <property type="entry name" value="Asp/Glu_race"/>
</dbReference>
<gene>
    <name evidence="1" type="ORF">QU605_09510</name>
</gene>
<comment type="caution">
    <text evidence="1">The sequence shown here is derived from an EMBL/GenBank/DDBJ whole genome shotgun (WGS) entry which is preliminary data.</text>
</comment>
<dbReference type="EMBL" id="JAUDUY010000004">
    <property type="protein sequence ID" value="MDM9631707.1"/>
    <property type="molecule type" value="Genomic_DNA"/>
</dbReference>
<dbReference type="Proteomes" id="UP001174839">
    <property type="component" value="Unassembled WGS sequence"/>
</dbReference>
<organism evidence="1 2">
    <name type="scientific">Robiginitalea aurantiaca</name>
    <dbReference type="NCBI Taxonomy" id="3056915"/>
    <lineage>
        <taxon>Bacteria</taxon>
        <taxon>Pseudomonadati</taxon>
        <taxon>Bacteroidota</taxon>
        <taxon>Flavobacteriia</taxon>
        <taxon>Flavobacteriales</taxon>
        <taxon>Flavobacteriaceae</taxon>
        <taxon>Robiginitalea</taxon>
    </lineage>
</organism>
<accession>A0ABT7WFK7</accession>